<dbReference type="Pfam" id="PF03815">
    <property type="entry name" value="LCCL"/>
    <property type="match status" value="1"/>
</dbReference>
<evidence type="ECO:0000313" key="14">
    <source>
        <dbReference type="RefSeq" id="XP_031437050.1"/>
    </source>
</evidence>
<evidence type="ECO:0000259" key="11">
    <source>
        <dbReference type="PROSITE" id="PS50022"/>
    </source>
</evidence>
<evidence type="ECO:0000256" key="8">
    <source>
        <dbReference type="SAM" id="MobiDB-lite"/>
    </source>
</evidence>
<dbReference type="SMART" id="SM00231">
    <property type="entry name" value="FA58C"/>
    <property type="match status" value="1"/>
</dbReference>
<feature type="disulfide bond" evidence="7">
    <location>
        <begin position="44"/>
        <end position="71"/>
    </location>
</feature>
<evidence type="ECO:0000259" key="12">
    <source>
        <dbReference type="PROSITE" id="PS50820"/>
    </source>
</evidence>
<feature type="region of interest" description="Disordered" evidence="8">
    <location>
        <begin position="580"/>
        <end position="599"/>
    </location>
</feature>
<keyword evidence="13" id="KW-1185">Reference proteome</keyword>
<keyword evidence="6 7" id="KW-1015">Disulfide bond</keyword>
<dbReference type="InterPro" id="IPR000859">
    <property type="entry name" value="CUB_dom"/>
</dbReference>
<dbReference type="Pfam" id="PF00754">
    <property type="entry name" value="F5_F8_type_C"/>
    <property type="match status" value="1"/>
</dbReference>
<feature type="domain" description="LCCL" evidence="12">
    <location>
        <begin position="164"/>
        <end position="260"/>
    </location>
</feature>
<evidence type="ECO:0000256" key="9">
    <source>
        <dbReference type="SAM" id="Phobius"/>
    </source>
</evidence>
<dbReference type="GO" id="GO:0038023">
    <property type="term" value="F:signaling receptor activity"/>
    <property type="evidence" value="ECO:0007669"/>
    <property type="project" value="TreeGrafter"/>
</dbReference>
<feature type="compositionally biased region" description="Polar residues" evidence="8">
    <location>
        <begin position="746"/>
        <end position="755"/>
    </location>
</feature>
<comment type="subcellular location">
    <subcellularLocation>
        <location evidence="1">Membrane</location>
        <topology evidence="1">Single-pass type I membrane protein</topology>
    </subcellularLocation>
</comment>
<dbReference type="Gene3D" id="2.60.120.290">
    <property type="entry name" value="Spermadhesin, CUB domain"/>
    <property type="match status" value="1"/>
</dbReference>
<dbReference type="SUPFAM" id="SSF69848">
    <property type="entry name" value="LCCL domain"/>
    <property type="match status" value="1"/>
</dbReference>
<dbReference type="GeneID" id="105894819"/>
<dbReference type="InterPro" id="IPR036609">
    <property type="entry name" value="LCCL_sf"/>
</dbReference>
<organism evidence="13 14">
    <name type="scientific">Clupea harengus</name>
    <name type="common">Atlantic herring</name>
    <dbReference type="NCBI Taxonomy" id="7950"/>
    <lineage>
        <taxon>Eukaryota</taxon>
        <taxon>Metazoa</taxon>
        <taxon>Chordata</taxon>
        <taxon>Craniata</taxon>
        <taxon>Vertebrata</taxon>
        <taxon>Euteleostomi</taxon>
        <taxon>Actinopterygii</taxon>
        <taxon>Neopterygii</taxon>
        <taxon>Teleostei</taxon>
        <taxon>Clupei</taxon>
        <taxon>Clupeiformes</taxon>
        <taxon>Clupeoidei</taxon>
        <taxon>Clupeidae</taxon>
        <taxon>Clupea</taxon>
    </lineage>
</organism>
<evidence type="ECO:0000256" key="2">
    <source>
        <dbReference type="ARBA" id="ARBA00022553"/>
    </source>
</evidence>
<dbReference type="PROSITE" id="PS01286">
    <property type="entry name" value="FA58C_2"/>
    <property type="match status" value="1"/>
</dbReference>
<dbReference type="InterPro" id="IPR004043">
    <property type="entry name" value="LCCL"/>
</dbReference>
<evidence type="ECO:0000256" key="5">
    <source>
        <dbReference type="ARBA" id="ARBA00023136"/>
    </source>
</evidence>
<accession>A0A6P8GQG6</accession>
<dbReference type="PROSITE" id="PS01180">
    <property type="entry name" value="CUB"/>
    <property type="match status" value="1"/>
</dbReference>
<dbReference type="GO" id="GO:0005886">
    <property type="term" value="C:plasma membrane"/>
    <property type="evidence" value="ECO:0007669"/>
    <property type="project" value="TreeGrafter"/>
</dbReference>
<dbReference type="Proteomes" id="UP000515152">
    <property type="component" value="Chromosome 15"/>
</dbReference>
<dbReference type="InterPro" id="IPR050633">
    <property type="entry name" value="Neuropilin_MCO_CoagFactor"/>
</dbReference>
<keyword evidence="3 9" id="KW-0812">Transmembrane</keyword>
<dbReference type="InterPro" id="IPR000421">
    <property type="entry name" value="FA58C"/>
</dbReference>
<feature type="transmembrane region" description="Helical" evidence="9">
    <location>
        <begin position="478"/>
        <end position="502"/>
    </location>
</feature>
<dbReference type="CTD" id="285761"/>
<dbReference type="SMART" id="SM00042">
    <property type="entry name" value="CUB"/>
    <property type="match status" value="1"/>
</dbReference>
<keyword evidence="5 9" id="KW-0472">Membrane</keyword>
<dbReference type="InterPro" id="IPR008979">
    <property type="entry name" value="Galactose-bd-like_sf"/>
</dbReference>
<dbReference type="SMART" id="SM00603">
    <property type="entry name" value="LCCL"/>
    <property type="match status" value="1"/>
</dbReference>
<reference evidence="14" key="1">
    <citation type="submission" date="2025-08" db="UniProtKB">
        <authorList>
            <consortium name="RefSeq"/>
        </authorList>
    </citation>
    <scope>IDENTIFICATION</scope>
</reference>
<evidence type="ECO:0000256" key="6">
    <source>
        <dbReference type="ARBA" id="ARBA00023157"/>
    </source>
</evidence>
<dbReference type="Gene3D" id="2.170.130.20">
    <property type="entry name" value="LCCL-like domain"/>
    <property type="match status" value="1"/>
</dbReference>
<name>A0A6P8GQG6_CLUHA</name>
<evidence type="ECO:0000256" key="4">
    <source>
        <dbReference type="ARBA" id="ARBA00022989"/>
    </source>
</evidence>
<feature type="domain" description="CUB" evidence="10">
    <location>
        <begin position="44"/>
        <end position="162"/>
    </location>
</feature>
<dbReference type="InterPro" id="IPR035914">
    <property type="entry name" value="Sperma_CUB_dom_sf"/>
</dbReference>
<evidence type="ECO:0000256" key="3">
    <source>
        <dbReference type="ARBA" id="ARBA00022692"/>
    </source>
</evidence>
<dbReference type="PROSITE" id="PS50820">
    <property type="entry name" value="LCCL"/>
    <property type="match status" value="1"/>
</dbReference>
<dbReference type="PANTHER" id="PTHR46806">
    <property type="entry name" value="F5/8 TYPE C DOMAIN-CONTAINING PROTEIN"/>
    <property type="match status" value="1"/>
</dbReference>
<keyword evidence="2" id="KW-0597">Phosphoprotein</keyword>
<evidence type="ECO:0000259" key="10">
    <source>
        <dbReference type="PROSITE" id="PS01180"/>
    </source>
</evidence>
<protein>
    <submittedName>
        <fullName evidence="14">Discoidin, CUB and LCCL domain-containing protein 1 isoform X2</fullName>
    </submittedName>
</protein>
<gene>
    <name evidence="14" type="primary">dcbld1</name>
</gene>
<evidence type="ECO:0000313" key="13">
    <source>
        <dbReference type="Proteomes" id="UP000515152"/>
    </source>
</evidence>
<feature type="region of interest" description="Disordered" evidence="8">
    <location>
        <begin position="286"/>
        <end position="326"/>
    </location>
</feature>
<evidence type="ECO:0000256" key="7">
    <source>
        <dbReference type="PROSITE-ProRule" id="PRU00059"/>
    </source>
</evidence>
<dbReference type="SUPFAM" id="SSF49854">
    <property type="entry name" value="Spermadhesin, CUB domain"/>
    <property type="match status" value="1"/>
</dbReference>
<proteinExistence type="predicted"/>
<evidence type="ECO:0000256" key="1">
    <source>
        <dbReference type="ARBA" id="ARBA00004479"/>
    </source>
</evidence>
<dbReference type="PROSITE" id="PS50022">
    <property type="entry name" value="FA58C_3"/>
    <property type="match status" value="1"/>
</dbReference>
<dbReference type="RefSeq" id="XP_031437050.1">
    <property type="nucleotide sequence ID" value="XM_031581190.2"/>
</dbReference>
<dbReference type="AlphaFoldDB" id="A0A6P8GQG6"/>
<feature type="domain" description="F5/8 type C" evidence="11">
    <location>
        <begin position="271"/>
        <end position="423"/>
    </location>
</feature>
<feature type="region of interest" description="Disordered" evidence="8">
    <location>
        <begin position="660"/>
        <end position="755"/>
    </location>
</feature>
<dbReference type="FunFam" id="2.60.120.290:FF:000005">
    <property type="entry name" value="Procollagen C-endopeptidase enhancer 1"/>
    <property type="match status" value="1"/>
</dbReference>
<dbReference type="Pfam" id="PF00431">
    <property type="entry name" value="CUB"/>
    <property type="match status" value="1"/>
</dbReference>
<keyword evidence="4 9" id="KW-1133">Transmembrane helix</keyword>
<dbReference type="CDD" id="cd00041">
    <property type="entry name" value="CUB"/>
    <property type="match status" value="1"/>
</dbReference>
<comment type="caution">
    <text evidence="7">Lacks conserved residue(s) required for the propagation of feature annotation.</text>
</comment>
<dbReference type="PANTHER" id="PTHR46806:SF1">
    <property type="entry name" value="DISCOIDIN, CUB AND LCCL DOMAIN-CONTAINING PROTEIN 1"/>
    <property type="match status" value="1"/>
</dbReference>
<sequence>MCLQIAVPPRLKAEMYGNGKLYGIILIYSSLSRIVCGEKSDNGCGHSIQGPDSGVLSSRQYPGTYPNNSFCEWRIRLPEGSASITIKFADLSIESRGCESDYIRILQGSGRSEQVLGPFCGDLKSAPSLLKPLRVDGSEIRVQFRSGQHISGRGFLLSYASGNHKDLLTCLDKGNHFSDAKYRKYCPAGCRAVAGDVSGDVSQGYRHTSVLCKAAVHAGVISDELGGVISVEERSGQSHYPAVRANKIQSKDGSLSEKLFTFVTDDCKRQEILQHVAVNDSSWQRAAGAGAGAGDGQPADWSPNDTDPASPSVLWTPDHGGHASQPWLQLDLGEKKRITGILTTGSPSTDHYVKSYKVEYRERNRWKPYTQYNSSEPLVFEGNVDSHQQTRGSFQPAIVARHLRLLPQAWNQQVAMRVELLGCPYVRSIPPAVTLIVSENAVNSSSQVTLETLPTRPESAGGDQESTEPLPISPLIDFVQLVIVIVVVAVLVLMLPVCFCVYKALQKKKTKESGYGASDAQHTGCWKQIKQPFARHQSTEFTISYSSEKEPIQKLDLVTSAMAEYQQPLMIGTGTVSRKGSTFRPMDTEAKEDSSDAPSHYDFLSTANQYALPLTNQEPEYATPIIERHAFRKEAFVPDQSYNVPGVVLNKTPSFKATENGVCRKGGASHSGGYQTPQAKVDRPNPSEGVYDSPKVRRPAATSAAVSNYQRPQGKASVLECYSSPRDCVRLGQPPSSHWPDAEGSSDPSTQSGTN</sequence>
<dbReference type="Gene3D" id="2.60.120.260">
    <property type="entry name" value="Galactose-binding domain-like"/>
    <property type="match status" value="1"/>
</dbReference>
<dbReference type="CDD" id="cd00057">
    <property type="entry name" value="FA58C"/>
    <property type="match status" value="1"/>
</dbReference>
<dbReference type="SUPFAM" id="SSF49785">
    <property type="entry name" value="Galactose-binding domain-like"/>
    <property type="match status" value="1"/>
</dbReference>